<proteinExistence type="predicted"/>
<sequence>MIELKKIIFILVISFGFPHVTCAQDIKTIKVKDNLYFVGDRAFSCFYITDKEVIVIDPLDSARAEATLTAIREITQKPITKVFYSHNHWDHIRGGQVFKNPETTYIAHREAKNNIPPHTDVITPTVVWEGAYKSYDFGNGQVLELHYFGANHGAGMTVFRFAEHNAIFVVDLVVPDRVLYAYLPDASPKAWVKSLEKIQELKFKEVYMAHVRVQGDRSDVTFMQNYFRALYAGVEQELKKGTPFFDIPHTVKLPSYNHLKNYDEWLPMNVWRILMELSIGQ</sequence>
<name>A0A1I6TUH1_9FLAO</name>
<dbReference type="InterPro" id="IPR001279">
    <property type="entry name" value="Metallo-B-lactamas"/>
</dbReference>
<dbReference type="Proteomes" id="UP000183209">
    <property type="component" value="Unassembled WGS sequence"/>
</dbReference>
<dbReference type="Pfam" id="PF00753">
    <property type="entry name" value="Lactamase_B"/>
    <property type="match status" value="1"/>
</dbReference>
<dbReference type="InterPro" id="IPR050855">
    <property type="entry name" value="NDM-1-like"/>
</dbReference>
<dbReference type="SUPFAM" id="SSF56281">
    <property type="entry name" value="Metallo-hydrolase/oxidoreductase"/>
    <property type="match status" value="1"/>
</dbReference>
<dbReference type="OrthoDB" id="9802248at2"/>
<evidence type="ECO:0000313" key="2">
    <source>
        <dbReference type="EMBL" id="SFS92820.1"/>
    </source>
</evidence>
<accession>A0A1I6TUH1</accession>
<feature type="domain" description="Metallo-beta-lactamase" evidence="1">
    <location>
        <begin position="42"/>
        <end position="210"/>
    </location>
</feature>
<evidence type="ECO:0000313" key="3">
    <source>
        <dbReference type="Proteomes" id="UP000183209"/>
    </source>
</evidence>
<gene>
    <name evidence="2" type="ORF">SAMN04487906_2154</name>
</gene>
<dbReference type="Gene3D" id="3.60.15.10">
    <property type="entry name" value="Ribonuclease Z/Hydroxyacylglutathione hydrolase-like"/>
    <property type="match status" value="1"/>
</dbReference>
<dbReference type="PANTHER" id="PTHR42951:SF22">
    <property type="entry name" value="METALLO BETA-LACTAMASE SUPERFAMILY LIPOPROTEIN"/>
    <property type="match status" value="1"/>
</dbReference>
<organism evidence="2 3">
    <name type="scientific">Zhouia amylolytica</name>
    <dbReference type="NCBI Taxonomy" id="376730"/>
    <lineage>
        <taxon>Bacteria</taxon>
        <taxon>Pseudomonadati</taxon>
        <taxon>Bacteroidota</taxon>
        <taxon>Flavobacteriia</taxon>
        <taxon>Flavobacteriales</taxon>
        <taxon>Flavobacteriaceae</taxon>
        <taxon>Zhouia</taxon>
    </lineage>
</organism>
<dbReference type="EMBL" id="FPAG01000006">
    <property type="protein sequence ID" value="SFS92820.1"/>
    <property type="molecule type" value="Genomic_DNA"/>
</dbReference>
<evidence type="ECO:0000259" key="1">
    <source>
        <dbReference type="SMART" id="SM00849"/>
    </source>
</evidence>
<dbReference type="AlphaFoldDB" id="A0A1I6TUH1"/>
<dbReference type="RefSeq" id="WP_074978758.1">
    <property type="nucleotide sequence ID" value="NZ_FPAG01000006.1"/>
</dbReference>
<reference evidence="2 3" key="1">
    <citation type="submission" date="2016-10" db="EMBL/GenBank/DDBJ databases">
        <authorList>
            <person name="de Groot N.N."/>
        </authorList>
    </citation>
    <scope>NUCLEOTIDE SEQUENCE [LARGE SCALE GENOMIC DNA]</scope>
    <source>
        <strain evidence="2 3">CGMCC 1.6114</strain>
    </source>
</reference>
<dbReference type="InterPro" id="IPR036866">
    <property type="entry name" value="RibonucZ/Hydroxyglut_hydro"/>
</dbReference>
<protein>
    <submittedName>
        <fullName evidence="2">Glyoxylase, beta-lactamase superfamily II</fullName>
    </submittedName>
</protein>
<dbReference type="SMART" id="SM00849">
    <property type="entry name" value="Lactamase_B"/>
    <property type="match status" value="1"/>
</dbReference>
<dbReference type="PANTHER" id="PTHR42951">
    <property type="entry name" value="METALLO-BETA-LACTAMASE DOMAIN-CONTAINING"/>
    <property type="match status" value="1"/>
</dbReference>